<reference evidence="7" key="1">
    <citation type="submission" date="2020-08" db="EMBL/GenBank/DDBJ databases">
        <authorList>
            <person name="Cejkova D."/>
            <person name="Kubasova T."/>
            <person name="Jahodarova E."/>
            <person name="Rychlik I."/>
        </authorList>
    </citation>
    <scope>NUCLEOTIDE SEQUENCE</scope>
    <source>
        <strain evidence="7">An559</strain>
    </source>
</reference>
<dbReference type="InterPro" id="IPR035996">
    <property type="entry name" value="4pyrrol_Methylase_sf"/>
</dbReference>
<evidence type="ECO:0000256" key="5">
    <source>
        <dbReference type="ARBA" id="ARBA00022691"/>
    </source>
</evidence>
<gene>
    <name evidence="7" type="primary">cbiE</name>
    <name evidence="7" type="ORF">H6A12_03620</name>
</gene>
<dbReference type="NCBIfam" id="TIGR02467">
    <property type="entry name" value="CbiE"/>
    <property type="match status" value="1"/>
</dbReference>
<dbReference type="Gene3D" id="3.30.950.10">
    <property type="entry name" value="Methyltransferase, Cobalt-precorrin-4 Transmethylase, Domain 2"/>
    <property type="match status" value="1"/>
</dbReference>
<evidence type="ECO:0000259" key="6">
    <source>
        <dbReference type="Pfam" id="PF00590"/>
    </source>
</evidence>
<dbReference type="Gene3D" id="3.40.1010.10">
    <property type="entry name" value="Cobalt-precorrin-4 Transmethylase, Domain 1"/>
    <property type="match status" value="1"/>
</dbReference>
<dbReference type="Pfam" id="PF00590">
    <property type="entry name" value="TP_methylase"/>
    <property type="match status" value="1"/>
</dbReference>
<keyword evidence="4" id="KW-0808">Transferase</keyword>
<dbReference type="AlphaFoldDB" id="A0A939BDQ6"/>
<protein>
    <submittedName>
        <fullName evidence="7">Precorrin-6y C5,15-methyltransferase (Decarboxylating) subunit CbiE</fullName>
    </submittedName>
</protein>
<evidence type="ECO:0000313" key="8">
    <source>
        <dbReference type="Proteomes" id="UP000774750"/>
    </source>
</evidence>
<evidence type="ECO:0000313" key="7">
    <source>
        <dbReference type="EMBL" id="MBM6920247.1"/>
    </source>
</evidence>
<sequence>MQVILAASGGGNAGTMTADCRQALENASCIIGARRLLAGLPDSYTNNRIAATRPEEILTAIKQNKEGCVVLYSGDTGFYSGTRSLIPMLCSAGIDYIVYPGISSVQLLSASIGQPWQDWLLLSAHGVDCNPVGAVMQGKPVFFLTGGALGPAQLCYKLAEAGLDALNVIVGENLSYPNQRIHRGTAGEFANVQFEPLSVLLAEPAPGVTHRTPGFPDTMFTRGEVPMTKQEVRAAVMAKLAPKPDDILWDVGAGTGSVSIELALSASFGRTYAVEYNEKACDLIRINREKLGAWNLKLIEGAAPQALHELETPDAVFIGGTKGSMEEVVNLVLDRNPHARICISAICIETLYQAVQSLQNRGIEPEVTQIAISRAKTAGSLHLLMANNPIFLIAGNCND</sequence>
<evidence type="ECO:0000256" key="3">
    <source>
        <dbReference type="ARBA" id="ARBA00022603"/>
    </source>
</evidence>
<organism evidence="7 8">
    <name type="scientific">Merdimmobilis hominis</name>
    <dbReference type="NCBI Taxonomy" id="2897707"/>
    <lineage>
        <taxon>Bacteria</taxon>
        <taxon>Bacillati</taxon>
        <taxon>Bacillota</taxon>
        <taxon>Clostridia</taxon>
        <taxon>Eubacteriales</taxon>
        <taxon>Oscillospiraceae</taxon>
        <taxon>Merdimmobilis</taxon>
    </lineage>
</organism>
<dbReference type="PANTHER" id="PTHR43182:SF1">
    <property type="entry name" value="COBALT-PRECORRIN-7 C(5)-METHYLTRANSFERASE"/>
    <property type="match status" value="1"/>
</dbReference>
<dbReference type="GO" id="GO:0009236">
    <property type="term" value="P:cobalamin biosynthetic process"/>
    <property type="evidence" value="ECO:0007669"/>
    <property type="project" value="UniProtKB-KW"/>
</dbReference>
<dbReference type="NCBIfam" id="TIGR02469">
    <property type="entry name" value="CbiT"/>
    <property type="match status" value="1"/>
</dbReference>
<accession>A0A939BDQ6</accession>
<name>A0A939BDQ6_9FIRM</name>
<dbReference type="InterPro" id="IPR014008">
    <property type="entry name" value="Cbl_synth_MTase_CbiT"/>
</dbReference>
<evidence type="ECO:0000256" key="4">
    <source>
        <dbReference type="ARBA" id="ARBA00022679"/>
    </source>
</evidence>
<dbReference type="CDD" id="cd11644">
    <property type="entry name" value="Precorrin-6Y-MT"/>
    <property type="match status" value="1"/>
</dbReference>
<dbReference type="InterPro" id="IPR050714">
    <property type="entry name" value="Cobalamin_biosynth_MTase"/>
</dbReference>
<dbReference type="RefSeq" id="WP_204444851.1">
    <property type="nucleotide sequence ID" value="NZ_JACJKY010000004.1"/>
</dbReference>
<evidence type="ECO:0000256" key="1">
    <source>
        <dbReference type="ARBA" id="ARBA00004953"/>
    </source>
</evidence>
<keyword evidence="2" id="KW-0169">Cobalamin biosynthesis</keyword>
<dbReference type="Gene3D" id="3.40.50.150">
    <property type="entry name" value="Vaccinia Virus protein VP39"/>
    <property type="match status" value="1"/>
</dbReference>
<dbReference type="GO" id="GO:0008276">
    <property type="term" value="F:protein methyltransferase activity"/>
    <property type="evidence" value="ECO:0007669"/>
    <property type="project" value="InterPro"/>
</dbReference>
<dbReference type="PANTHER" id="PTHR43182">
    <property type="entry name" value="COBALT-PRECORRIN-6B C(15)-METHYLTRANSFERASE (DECARBOXYLATING)"/>
    <property type="match status" value="1"/>
</dbReference>
<dbReference type="InterPro" id="IPR014777">
    <property type="entry name" value="4pyrrole_Mease_sub1"/>
</dbReference>
<comment type="caution">
    <text evidence="7">The sequence shown here is derived from an EMBL/GenBank/DDBJ whole genome shotgun (WGS) entry which is preliminary data.</text>
</comment>
<reference evidence="7" key="2">
    <citation type="journal article" date="2021" name="Sci. Rep.">
        <title>The distribution of antibiotic resistance genes in chicken gut microbiota commensals.</title>
        <authorList>
            <person name="Juricova H."/>
            <person name="Matiasovicova J."/>
            <person name="Kubasova T."/>
            <person name="Cejkova D."/>
            <person name="Rychlik I."/>
        </authorList>
    </citation>
    <scope>NUCLEOTIDE SEQUENCE</scope>
    <source>
        <strain evidence="7">An559</strain>
    </source>
</reference>
<dbReference type="EMBL" id="JACJKY010000004">
    <property type="protein sequence ID" value="MBM6920247.1"/>
    <property type="molecule type" value="Genomic_DNA"/>
</dbReference>
<comment type="pathway">
    <text evidence="1">Cofactor biosynthesis; adenosylcobalamin biosynthesis.</text>
</comment>
<dbReference type="InterPro" id="IPR012818">
    <property type="entry name" value="CbiE"/>
</dbReference>
<keyword evidence="3" id="KW-0489">Methyltransferase</keyword>
<feature type="domain" description="Tetrapyrrole methylase" evidence="6">
    <location>
        <begin position="3"/>
        <end position="189"/>
    </location>
</feature>
<dbReference type="CDD" id="cd02440">
    <property type="entry name" value="AdoMet_MTases"/>
    <property type="match status" value="1"/>
</dbReference>
<proteinExistence type="predicted"/>
<dbReference type="GO" id="GO:0032259">
    <property type="term" value="P:methylation"/>
    <property type="evidence" value="ECO:0007669"/>
    <property type="project" value="UniProtKB-KW"/>
</dbReference>
<dbReference type="SUPFAM" id="SSF53335">
    <property type="entry name" value="S-adenosyl-L-methionine-dependent methyltransferases"/>
    <property type="match status" value="1"/>
</dbReference>
<keyword evidence="5" id="KW-0949">S-adenosyl-L-methionine</keyword>
<dbReference type="SUPFAM" id="SSF53790">
    <property type="entry name" value="Tetrapyrrole methylase"/>
    <property type="match status" value="1"/>
</dbReference>
<evidence type="ECO:0000256" key="2">
    <source>
        <dbReference type="ARBA" id="ARBA00022573"/>
    </source>
</evidence>
<keyword evidence="8" id="KW-1185">Reference proteome</keyword>
<dbReference type="InterPro" id="IPR029063">
    <property type="entry name" value="SAM-dependent_MTases_sf"/>
</dbReference>
<dbReference type="Proteomes" id="UP000774750">
    <property type="component" value="Unassembled WGS sequence"/>
</dbReference>
<dbReference type="InterPro" id="IPR014776">
    <property type="entry name" value="4pyrrole_Mease_sub2"/>
</dbReference>
<dbReference type="InterPro" id="IPR000878">
    <property type="entry name" value="4pyrrol_Mease"/>
</dbReference>